<reference evidence="1 2" key="1">
    <citation type="journal article" date="2022" name="Hortic Res">
        <title>A haplotype resolved chromosomal level avocado genome allows analysis of novel avocado genes.</title>
        <authorList>
            <person name="Nath O."/>
            <person name="Fletcher S.J."/>
            <person name="Hayward A."/>
            <person name="Shaw L.M."/>
            <person name="Masouleh A.K."/>
            <person name="Furtado A."/>
            <person name="Henry R.J."/>
            <person name="Mitter N."/>
        </authorList>
    </citation>
    <scope>NUCLEOTIDE SEQUENCE [LARGE SCALE GENOMIC DNA]</scope>
    <source>
        <strain evidence="2">cv. Hass</strain>
    </source>
</reference>
<name>A0ACC2KEY1_PERAE</name>
<dbReference type="EMBL" id="CM056817">
    <property type="protein sequence ID" value="KAJ8619525.1"/>
    <property type="molecule type" value="Genomic_DNA"/>
</dbReference>
<keyword evidence="2" id="KW-1185">Reference proteome</keyword>
<dbReference type="Proteomes" id="UP001234297">
    <property type="component" value="Chromosome 9"/>
</dbReference>
<accession>A0ACC2KEY1</accession>
<evidence type="ECO:0000313" key="2">
    <source>
        <dbReference type="Proteomes" id="UP001234297"/>
    </source>
</evidence>
<evidence type="ECO:0000313" key="1">
    <source>
        <dbReference type="EMBL" id="KAJ8619525.1"/>
    </source>
</evidence>
<organism evidence="1 2">
    <name type="scientific">Persea americana</name>
    <name type="common">Avocado</name>
    <dbReference type="NCBI Taxonomy" id="3435"/>
    <lineage>
        <taxon>Eukaryota</taxon>
        <taxon>Viridiplantae</taxon>
        <taxon>Streptophyta</taxon>
        <taxon>Embryophyta</taxon>
        <taxon>Tracheophyta</taxon>
        <taxon>Spermatophyta</taxon>
        <taxon>Magnoliopsida</taxon>
        <taxon>Magnoliidae</taxon>
        <taxon>Laurales</taxon>
        <taxon>Lauraceae</taxon>
        <taxon>Persea</taxon>
    </lineage>
</organism>
<protein>
    <submittedName>
        <fullName evidence="1">Uncharacterized protein</fullName>
    </submittedName>
</protein>
<sequence>MAWSLSQTLSLSFSPPFSSLFTLSTRTRIRNSFSYTPLSPFPSKRFHRKNNHLRQKLLKTLSKPPQNPIPNPTQDTHQTPTIPFNQEAATEEVHEENEVKETAFSHSPVVPSAFGFDSPGSFINLVFCMLGMFVFQTICTIWILGSADIDEISGDSVEMEGGEKNGDLGLSSDGLELERRVSEIQILAREARASEQRKARDGASASSSAAVGNDGDDFVVETASSRLAADVRKEVDRRLLNFQKSIQTSRGDSGTKGANLAFRKRQAVRVSLMKGRNDPKGFGGSKSNKNLPVGGESGLLDNGEQRADLSDGNAMEEVDSHLLNDEVLKRIMLKFQANEEAGREPLNGLGSEEEMNFFLALQRKFEKEGMDNAKQWMEKRMEGIDLSYGGAQRSDHEKPLEESMRPYETTKPIIQRNIYHITDKLMERSKSGRGTFINGIENSNRFQEEFQNSPSRAENSLRDKNYASKISEGKSNQNEGPLNEIKSRESRTKISRRSKNLNQGALSKSGKKIRSSSNGSTNSQLRARKSKNRVSHKVKDSGSDIENNFWWLDLPYVLAILLNRSSDPEAPRGLYSLKMKSHLENEGSSSYTIAFEDQGDATNFCFLLESFFEDLGDFSADVVPLSIKELEEGVKSRGMKAIVVRKGQLQLYAGQPLMDVETSLHSILENEVLVARDERNK</sequence>
<proteinExistence type="predicted"/>
<comment type="caution">
    <text evidence="1">The sequence shown here is derived from an EMBL/GenBank/DDBJ whole genome shotgun (WGS) entry which is preliminary data.</text>
</comment>
<gene>
    <name evidence="1" type="ORF">MRB53_028054</name>
</gene>